<gene>
    <name evidence="2" type="ORF">KK1_029473</name>
</gene>
<dbReference type="AlphaFoldDB" id="A0A151S202"/>
<organism evidence="2 3">
    <name type="scientific">Cajanus cajan</name>
    <name type="common">Pigeon pea</name>
    <name type="synonym">Cajanus indicus</name>
    <dbReference type="NCBI Taxonomy" id="3821"/>
    <lineage>
        <taxon>Eukaryota</taxon>
        <taxon>Viridiplantae</taxon>
        <taxon>Streptophyta</taxon>
        <taxon>Embryophyta</taxon>
        <taxon>Tracheophyta</taxon>
        <taxon>Spermatophyta</taxon>
        <taxon>Magnoliopsida</taxon>
        <taxon>eudicotyledons</taxon>
        <taxon>Gunneridae</taxon>
        <taxon>Pentapetalae</taxon>
        <taxon>rosids</taxon>
        <taxon>fabids</taxon>
        <taxon>Fabales</taxon>
        <taxon>Fabaceae</taxon>
        <taxon>Papilionoideae</taxon>
        <taxon>50 kb inversion clade</taxon>
        <taxon>NPAAA clade</taxon>
        <taxon>indigoferoid/millettioid clade</taxon>
        <taxon>Phaseoleae</taxon>
        <taxon>Cajanus</taxon>
    </lineage>
</organism>
<protein>
    <submittedName>
        <fullName evidence="2">Transposon Ty5-1 protein YCL074W family</fullName>
    </submittedName>
</protein>
<dbReference type="SUPFAM" id="SSF56672">
    <property type="entry name" value="DNA/RNA polymerases"/>
    <property type="match status" value="1"/>
</dbReference>
<dbReference type="InterPro" id="IPR013103">
    <property type="entry name" value="RVT_2"/>
</dbReference>
<sequence>MDVKSAFLNVFIQKEVYVQQLLGFIDHKYPNHVYKLKKALYGLKQAPRSWYDRLSKFLIDNNYVRGKVDNTLFIKKFKKDAMYVQIYFDDTVFGATNDNTSAINLTKNPILHSRTKHRNKTSFLMRPCSKRRLYGRIC</sequence>
<feature type="domain" description="Reverse transcriptase Ty1/copia-type" evidence="1">
    <location>
        <begin position="1"/>
        <end position="97"/>
    </location>
</feature>
<dbReference type="Gramene" id="C.cajan_28757.t">
    <property type="protein sequence ID" value="C.cajan_28757.t"/>
    <property type="gene ID" value="C.cajan_28757"/>
</dbReference>
<dbReference type="EMBL" id="KQ483490">
    <property type="protein sequence ID" value="KYP48832.1"/>
    <property type="molecule type" value="Genomic_DNA"/>
</dbReference>
<dbReference type="InterPro" id="IPR043502">
    <property type="entry name" value="DNA/RNA_pol_sf"/>
</dbReference>
<dbReference type="Proteomes" id="UP000075243">
    <property type="component" value="Unassembled WGS sequence"/>
</dbReference>
<proteinExistence type="predicted"/>
<evidence type="ECO:0000259" key="1">
    <source>
        <dbReference type="Pfam" id="PF07727"/>
    </source>
</evidence>
<evidence type="ECO:0000313" key="3">
    <source>
        <dbReference type="Proteomes" id="UP000075243"/>
    </source>
</evidence>
<keyword evidence="3" id="KW-1185">Reference proteome</keyword>
<reference evidence="2" key="1">
    <citation type="journal article" date="2012" name="Nat. Biotechnol.">
        <title>Draft genome sequence of pigeonpea (Cajanus cajan), an orphan legume crop of resource-poor farmers.</title>
        <authorList>
            <person name="Varshney R.K."/>
            <person name="Chen W."/>
            <person name="Li Y."/>
            <person name="Bharti A.K."/>
            <person name="Saxena R.K."/>
            <person name="Schlueter J.A."/>
            <person name="Donoghue M.T."/>
            <person name="Azam S."/>
            <person name="Fan G."/>
            <person name="Whaley A.M."/>
            <person name="Farmer A.D."/>
            <person name="Sheridan J."/>
            <person name="Iwata A."/>
            <person name="Tuteja R."/>
            <person name="Penmetsa R.V."/>
            <person name="Wu W."/>
            <person name="Upadhyaya H.D."/>
            <person name="Yang S.P."/>
            <person name="Shah T."/>
            <person name="Saxena K.B."/>
            <person name="Michael T."/>
            <person name="McCombie W.R."/>
            <person name="Yang B."/>
            <person name="Zhang G."/>
            <person name="Yang H."/>
            <person name="Wang J."/>
            <person name="Spillane C."/>
            <person name="Cook D.R."/>
            <person name="May G.D."/>
            <person name="Xu X."/>
            <person name="Jackson S.A."/>
        </authorList>
    </citation>
    <scope>NUCLEOTIDE SEQUENCE [LARGE SCALE GENOMIC DNA]</scope>
</reference>
<name>A0A151S202_CAJCA</name>
<dbReference type="STRING" id="3821.A0A151S202"/>
<accession>A0A151S202</accession>
<dbReference type="Pfam" id="PF07727">
    <property type="entry name" value="RVT_2"/>
    <property type="match status" value="1"/>
</dbReference>
<evidence type="ECO:0000313" key="2">
    <source>
        <dbReference type="EMBL" id="KYP48832.1"/>
    </source>
</evidence>